<feature type="compositionally biased region" description="Acidic residues" evidence="21">
    <location>
        <begin position="321"/>
        <end position="332"/>
    </location>
</feature>
<dbReference type="VEuPathDB" id="HostDB:ENSCPOG00000007872"/>
<keyword evidence="10" id="KW-0931">ER-Golgi transport</keyword>
<evidence type="ECO:0000256" key="10">
    <source>
        <dbReference type="ARBA" id="ARBA00022892"/>
    </source>
</evidence>
<evidence type="ECO:0000256" key="21">
    <source>
        <dbReference type="SAM" id="MobiDB-lite"/>
    </source>
</evidence>
<keyword evidence="14" id="KW-0472">Membrane</keyword>
<keyword evidence="15" id="KW-0325">Glycoprotein</keyword>
<keyword evidence="25" id="KW-1185">Reference proteome</keyword>
<evidence type="ECO:0000256" key="15">
    <source>
        <dbReference type="ARBA" id="ARBA00023180"/>
    </source>
</evidence>
<evidence type="ECO:0000256" key="11">
    <source>
        <dbReference type="ARBA" id="ARBA00022927"/>
    </source>
</evidence>
<feature type="compositionally biased region" description="Polar residues" evidence="21">
    <location>
        <begin position="1531"/>
        <end position="1542"/>
    </location>
</feature>
<feature type="region of interest" description="Disordered" evidence="21">
    <location>
        <begin position="1288"/>
        <end position="1315"/>
    </location>
</feature>
<dbReference type="InterPro" id="IPR001452">
    <property type="entry name" value="SH3_domain"/>
</dbReference>
<feature type="compositionally biased region" description="Low complexity" evidence="21">
    <location>
        <begin position="1288"/>
        <end position="1304"/>
    </location>
</feature>
<keyword evidence="4" id="KW-0488">Methylation</keyword>
<evidence type="ECO:0000256" key="22">
    <source>
        <dbReference type="SAM" id="SignalP"/>
    </source>
</evidence>
<accession>H0VB24</accession>
<protein>
    <recommendedName>
        <fullName evidence="17">Transport and Golgi organization protein 1 homolog</fullName>
    </recommendedName>
    <alternativeName>
        <fullName evidence="18">Melanoma inhibitory activity protein 3</fullName>
    </alternativeName>
</protein>
<feature type="compositionally biased region" description="Polar residues" evidence="21">
    <location>
        <begin position="423"/>
        <end position="444"/>
    </location>
</feature>
<dbReference type="GO" id="GO:0070971">
    <property type="term" value="C:endoplasmic reticulum exit site"/>
    <property type="evidence" value="ECO:0007669"/>
    <property type="project" value="TreeGrafter"/>
</dbReference>
<evidence type="ECO:0000256" key="1">
    <source>
        <dbReference type="ARBA" id="ARBA00004389"/>
    </source>
</evidence>
<dbReference type="OrthoDB" id="6022771at2759"/>
<feature type="region of interest" description="Disordered" evidence="21">
    <location>
        <begin position="1687"/>
        <end position="1764"/>
    </location>
</feature>
<feature type="compositionally biased region" description="Pro residues" evidence="21">
    <location>
        <begin position="1687"/>
        <end position="1697"/>
    </location>
</feature>
<evidence type="ECO:0000256" key="7">
    <source>
        <dbReference type="ARBA" id="ARBA00022692"/>
    </source>
</evidence>
<feature type="domain" description="SH3" evidence="23">
    <location>
        <begin position="49"/>
        <end position="111"/>
    </location>
</feature>
<feature type="compositionally biased region" description="Basic and acidic residues" evidence="21">
    <location>
        <begin position="681"/>
        <end position="719"/>
    </location>
</feature>
<dbReference type="GO" id="GO:0009306">
    <property type="term" value="P:protein secretion"/>
    <property type="evidence" value="ECO:0007669"/>
    <property type="project" value="TreeGrafter"/>
</dbReference>
<feature type="region of interest" description="Disordered" evidence="21">
    <location>
        <begin position="321"/>
        <end position="379"/>
    </location>
</feature>
<sequence length="1764" mass="193299">MAAARTLLLALLLLLPLPEPPGRVRGQESPGRGRRLSEFKRCADAECSMLMARGEALGDFTGPDCRFVNFKKGDPVFVYYKLAGVLPEVWAGSVGRIFGYFPKDLIRVDYEYSKEELQVPADETDFVCFDGGRDEFDSYNVEELLGFLELYDSSVEDSAENSVEEAPLSGEESPGAATGHGPVPGPADSNAGGGASHSVRTQDFVEPAPPSERQPPADADTGPATVTGAELPPSEALEETLQEKPKVPEIENRTSSRSQASSEQKKMDAYKLLKKEMTLDLKTKFGSTADAMVSDDETTTLVTSLEDDYSEALDSVSYVMEEEEANESDLDELPLLTFTGPEEPGPPEGPEQEKPSAERAQDLKEAGKLPPSVRAGNKNILGAWGGTLLSIVTEGDGGTVPSHLPDLEGSDSEEKEDDGSAGPESTQRKPQTPANSFDPETTSDFFVEVFKTNDENNPGADTEPPSKEKDRGLEEPKAALVQDEPQSVATQDSPQLAAGKDRDPLPPALEHEDSDPQEAAGAGLWEKSEEEVPTPGGNLFWLQLRDAATTLGHRLSKETEAAADSAQPQAEQGADETEEREQPDGTAAPGSHAEEAEADEEEEKGEDEEERKEEEEAEDEEEGEVIPELLLEDENAVSAKQSQEICQASGDGKPVVSPQGSEEAHLGTKENQQEPNVTFVIEKENATAMREAGRPGRGPGHEEVGEEDRSPPAQPEDRAQAVSESSGPMGQDRTPWPRAGEALGKKDPGGDSSGPSGELPEEADKARGMGSPELAPGDPRDHLSQQSPHSGLEAGLGAGQEDWPIIRSFFKEQQSLGRLLKYLDAGALEAMLQDLSFRLKAARQESPPYAEDKVLDRVFQASESQILSMAEEMLDARVKENREKGLQESNVLEEYTVLDDVQDLIYFVRYKHLAEEVQLTTVPALEEGWSGPAQEMQLPRSDDFPQETEEGPSSQPSEKPRNPWSQPVTRHAGAPEVVQSPGAQEDEAPGVIMTEVSGAEPGRAEKQPAEVSREEPSYLESVVLMLHWFLPCVSKVLVATLPEDAQPGPDFYGLPWEPVLLTACLGIVSFAIFFWRNVLAVKERIYQVTEQQIAEKVKTTTKDNAELAEKLSSYEQKIKESKRLIQEAKKQNMILSDEAIKYKDKIKVFEKSNELLDDKAKTLHVTLESERKRNMENQDLILENQKSLEKLKEVISMNASEFSEVQVALNEAKLREEKVKSECHQVQKKKKMQLQQEVEDQKKLHAELSERIRTLEKSQMDLEATLTDKDDSIGALTNCIMQLNQLESGTESEGPGPGRCEPGELANGEVGGEESKLKTRMHQLMDVSRTRTAISVLQKDLKLLQVKLRASLSAKCDLEDQIKKLDEDCGTLQAAKAGLEEECRTLQQKVEILNELYQQKEMELQKKLSQEEFEQQQRDQRLSAADEKVVLATEEVKVYKQRIHEMEEELQKTERSFKNQLATHEKKAHENWLKARNAERLIAEEKRQAVNLRQRLVEMTQKLAMFQEEPVIIKPMPDWPGVQNAPHRGPLSQNGSFGQSPVSGGECSPPPGAEPPGRPPSASLNFARRDIPRADFDPGPGPVANSSSRGSSPAKDMDDGKVSMAAKGPPAYPGPPFLGGPMPPLVGYGPPPPPPLCRPFGPRPMPPRPPPPFVPCMGPPLGLREYAPGILPGRRDLPLHPREFLPGPVPFRPPGPLGPREYFIPAPRMPPPPSGPQDYPPPPAGPQDYTPPPATEEPQVSGPREAPASSTSSQEPAQALRQSP</sequence>
<keyword evidence="8 22" id="KW-0732">Signal</keyword>
<dbReference type="EMBL" id="AAKN02018910">
    <property type="status" value="NOT_ANNOTATED_CDS"/>
    <property type="molecule type" value="Genomic_DNA"/>
</dbReference>
<reference evidence="24" key="2">
    <citation type="submission" date="2025-08" db="UniProtKB">
        <authorList>
            <consortium name="Ensembl"/>
        </authorList>
    </citation>
    <scope>IDENTIFICATION</scope>
    <source>
        <strain evidence="24">2N</strain>
    </source>
</reference>
<reference evidence="24" key="3">
    <citation type="submission" date="2025-09" db="UniProtKB">
        <authorList>
            <consortium name="Ensembl"/>
        </authorList>
    </citation>
    <scope>IDENTIFICATION</scope>
    <source>
        <strain evidence="24">2N</strain>
    </source>
</reference>
<feature type="compositionally biased region" description="Polar residues" evidence="21">
    <location>
        <begin position="1748"/>
        <end position="1764"/>
    </location>
</feature>
<proteinExistence type="inferred from homology"/>
<evidence type="ECO:0000259" key="23">
    <source>
        <dbReference type="PROSITE" id="PS50002"/>
    </source>
</evidence>
<dbReference type="Gene3D" id="2.30.30.40">
    <property type="entry name" value="SH3 Domains"/>
    <property type="match status" value="1"/>
</dbReference>
<dbReference type="PANTHER" id="PTHR23158:SF54">
    <property type="entry name" value="TRANSPORT AND GOLGI ORGANIZATION PROTEIN 1 HOMOLOG"/>
    <property type="match status" value="1"/>
</dbReference>
<evidence type="ECO:0000256" key="13">
    <source>
        <dbReference type="ARBA" id="ARBA00023054"/>
    </source>
</evidence>
<feature type="compositionally biased region" description="Basic and acidic residues" evidence="21">
    <location>
        <begin position="241"/>
        <end position="254"/>
    </location>
</feature>
<dbReference type="GeneTree" id="ENSGT00950000182767"/>
<evidence type="ECO:0000256" key="5">
    <source>
        <dbReference type="ARBA" id="ARBA00022483"/>
    </source>
</evidence>
<dbReference type="InterPro" id="IPR036028">
    <property type="entry name" value="SH3-like_dom_sf"/>
</dbReference>
<feature type="compositionally biased region" description="Basic and acidic residues" evidence="21">
    <location>
        <begin position="1567"/>
        <end position="1576"/>
    </location>
</feature>
<dbReference type="GO" id="GO:0006887">
    <property type="term" value="P:exocytosis"/>
    <property type="evidence" value="ECO:0007669"/>
    <property type="project" value="UniProtKB-KW"/>
</dbReference>
<gene>
    <name evidence="24" type="primary">MIA3</name>
</gene>
<feature type="compositionally biased region" description="Basic and acidic residues" evidence="21">
    <location>
        <begin position="662"/>
        <end position="672"/>
    </location>
</feature>
<evidence type="ECO:0000313" key="24">
    <source>
        <dbReference type="Ensembl" id="ENSCPOP00000007086.3"/>
    </source>
</evidence>
<feature type="compositionally biased region" description="Pro residues" evidence="21">
    <location>
        <begin position="1548"/>
        <end position="1559"/>
    </location>
</feature>
<feature type="compositionally biased region" description="Basic and acidic residues" evidence="21">
    <location>
        <begin position="351"/>
        <end position="367"/>
    </location>
</feature>
<dbReference type="PANTHER" id="PTHR23158">
    <property type="entry name" value="MELANOMA INHIBITORY ACTIVITY-RELATED"/>
    <property type="match status" value="1"/>
</dbReference>
<dbReference type="GO" id="GO:0048731">
    <property type="term" value="P:system development"/>
    <property type="evidence" value="ECO:0007669"/>
    <property type="project" value="UniProtKB-ARBA"/>
</dbReference>
<dbReference type="GO" id="GO:0035459">
    <property type="term" value="P:vesicle cargo loading"/>
    <property type="evidence" value="ECO:0007669"/>
    <property type="project" value="TreeGrafter"/>
</dbReference>
<dbReference type="InterPro" id="IPR051500">
    <property type="entry name" value="cTAGE_MIA/OTOR"/>
</dbReference>
<feature type="region of interest" description="Disordered" evidence="21">
    <location>
        <begin position="928"/>
        <end position="969"/>
    </location>
</feature>
<evidence type="ECO:0000313" key="25">
    <source>
        <dbReference type="Proteomes" id="UP000005447"/>
    </source>
</evidence>
<evidence type="ECO:0000256" key="20">
    <source>
        <dbReference type="SAM" id="Coils"/>
    </source>
</evidence>
<dbReference type="Proteomes" id="UP000005447">
    <property type="component" value="Unassembled WGS sequence"/>
</dbReference>
<evidence type="ECO:0000256" key="9">
    <source>
        <dbReference type="ARBA" id="ARBA00022824"/>
    </source>
</evidence>
<dbReference type="PROSITE" id="PS50002">
    <property type="entry name" value="SH3"/>
    <property type="match status" value="1"/>
</dbReference>
<keyword evidence="9" id="KW-0256">Endoplasmic reticulum</keyword>
<feature type="region of interest" description="Disordered" evidence="21">
    <location>
        <begin position="156"/>
        <end position="267"/>
    </location>
</feature>
<feature type="region of interest" description="Disordered" evidence="21">
    <location>
        <begin position="391"/>
        <end position="540"/>
    </location>
</feature>
<keyword evidence="13 20" id="KW-0175">Coiled coil</keyword>
<feature type="region of interest" description="Disordered" evidence="21">
    <location>
        <begin position="1517"/>
        <end position="1618"/>
    </location>
</feature>
<evidence type="ECO:0000256" key="18">
    <source>
        <dbReference type="ARBA" id="ARBA00076322"/>
    </source>
</evidence>
<evidence type="ECO:0000256" key="17">
    <source>
        <dbReference type="ARBA" id="ARBA00068894"/>
    </source>
</evidence>
<dbReference type="SUPFAM" id="SSF50044">
    <property type="entry name" value="SH3-domain"/>
    <property type="match status" value="1"/>
</dbReference>
<feature type="compositionally biased region" description="Acidic residues" evidence="21">
    <location>
        <begin position="596"/>
        <end position="635"/>
    </location>
</feature>
<evidence type="ECO:0000256" key="12">
    <source>
        <dbReference type="ARBA" id="ARBA00022989"/>
    </source>
</evidence>
<feature type="compositionally biased region" description="Pro residues" evidence="21">
    <location>
        <begin position="1707"/>
        <end position="1735"/>
    </location>
</feature>
<name>H0VB24_CAVPO</name>
<feature type="coiled-coil region" evidence="20">
    <location>
        <begin position="1097"/>
        <end position="1145"/>
    </location>
</feature>
<keyword evidence="5" id="KW-0268">Exocytosis</keyword>
<feature type="compositionally biased region" description="Basic and acidic residues" evidence="21">
    <location>
        <begin position="464"/>
        <end position="477"/>
    </location>
</feature>
<evidence type="ECO:0000256" key="14">
    <source>
        <dbReference type="ARBA" id="ARBA00023136"/>
    </source>
</evidence>
<dbReference type="FunFam" id="2.30.30.40:FF:000162">
    <property type="entry name" value="MIA SH3 domain ER export factor 3"/>
    <property type="match status" value="1"/>
</dbReference>
<feature type="region of interest" description="Disordered" evidence="21">
    <location>
        <begin position="552"/>
        <end position="797"/>
    </location>
</feature>
<evidence type="ECO:0000256" key="6">
    <source>
        <dbReference type="ARBA" id="ARBA00022553"/>
    </source>
</evidence>
<dbReference type="GO" id="GO:0005789">
    <property type="term" value="C:endoplasmic reticulum membrane"/>
    <property type="evidence" value="ECO:0007669"/>
    <property type="project" value="UniProtKB-SubCell"/>
</dbReference>
<evidence type="ECO:0000256" key="3">
    <source>
        <dbReference type="ARBA" id="ARBA00022448"/>
    </source>
</evidence>
<dbReference type="Bgee" id="ENSCPOG00000007872">
    <property type="expression patterns" value="Expressed in adrenal gland and 13 other cell types or tissues"/>
</dbReference>
<feature type="compositionally biased region" description="Polar residues" evidence="21">
    <location>
        <begin position="951"/>
        <end position="968"/>
    </location>
</feature>
<feature type="signal peptide" evidence="22">
    <location>
        <begin position="1"/>
        <end position="26"/>
    </location>
</feature>
<evidence type="ECO:0000256" key="4">
    <source>
        <dbReference type="ARBA" id="ARBA00022481"/>
    </source>
</evidence>
<feature type="coiled-coil region" evidence="20">
    <location>
        <begin position="1362"/>
        <end position="1509"/>
    </location>
</feature>
<evidence type="ECO:0000256" key="16">
    <source>
        <dbReference type="ARBA" id="ARBA00061139"/>
    </source>
</evidence>
<keyword evidence="3" id="KW-0813">Transport</keyword>
<keyword evidence="7" id="KW-0812">Transmembrane</keyword>
<keyword evidence="6" id="KW-0597">Phosphoprotein</keyword>
<evidence type="ECO:0000256" key="8">
    <source>
        <dbReference type="ARBA" id="ARBA00022729"/>
    </source>
</evidence>
<keyword evidence="11" id="KW-0653">Protein transport</keyword>
<feature type="chain" id="PRO_5011642882" description="Transport and Golgi organization protein 1 homolog" evidence="22">
    <location>
        <begin position="27"/>
        <end position="1764"/>
    </location>
</feature>
<keyword evidence="2 19" id="KW-0728">SH3 domain</keyword>
<dbReference type="Ensembl" id="ENSCPOT00000007947.3">
    <property type="protein sequence ID" value="ENSCPOP00000007086.3"/>
    <property type="gene ID" value="ENSCPOG00000007872.4"/>
</dbReference>
<dbReference type="CTD" id="375056"/>
<comment type="similarity">
    <text evidence="16">Belongs to the MIA/OTOR family. Tango1 subfamily.</text>
</comment>
<feature type="coiled-coil region" evidence="20">
    <location>
        <begin position="1209"/>
        <end position="1265"/>
    </location>
</feature>
<dbReference type="GeneID" id="100713212"/>
<evidence type="ECO:0000256" key="19">
    <source>
        <dbReference type="PROSITE-ProRule" id="PRU00192"/>
    </source>
</evidence>
<organism evidence="24 25">
    <name type="scientific">Cavia porcellus</name>
    <name type="common">Guinea pig</name>
    <dbReference type="NCBI Taxonomy" id="10141"/>
    <lineage>
        <taxon>Eukaryota</taxon>
        <taxon>Metazoa</taxon>
        <taxon>Chordata</taxon>
        <taxon>Craniata</taxon>
        <taxon>Vertebrata</taxon>
        <taxon>Euteleostomi</taxon>
        <taxon>Mammalia</taxon>
        <taxon>Eutheria</taxon>
        <taxon>Euarchontoglires</taxon>
        <taxon>Glires</taxon>
        <taxon>Rodentia</taxon>
        <taxon>Hystricomorpha</taxon>
        <taxon>Caviidae</taxon>
        <taxon>Cavia</taxon>
    </lineage>
</organism>
<feature type="compositionally biased region" description="Acidic residues" evidence="21">
    <location>
        <begin position="408"/>
        <end position="419"/>
    </location>
</feature>
<dbReference type="HOGENOM" id="CLU_002106_1_0_1"/>
<keyword evidence="12" id="KW-1133">Transmembrane helix</keyword>
<evidence type="ECO:0000256" key="2">
    <source>
        <dbReference type="ARBA" id="ARBA00022443"/>
    </source>
</evidence>
<reference evidence="25" key="1">
    <citation type="journal article" date="2011" name="Nature">
        <title>A high-resolution map of human evolutionary constraint using 29 mammals.</title>
        <authorList>
            <person name="Lindblad-Toh K."/>
            <person name="Garber M."/>
            <person name="Zuk O."/>
            <person name="Lin M.F."/>
            <person name="Parker B.J."/>
            <person name="Washietl S."/>
            <person name="Kheradpour P."/>
            <person name="Ernst J."/>
            <person name="Jordan G."/>
            <person name="Mauceli E."/>
            <person name="Ward L.D."/>
            <person name="Lowe C.B."/>
            <person name="Holloway A.K."/>
            <person name="Clamp M."/>
            <person name="Gnerre S."/>
            <person name="Alfoldi J."/>
            <person name="Beal K."/>
            <person name="Chang J."/>
            <person name="Clawson H."/>
            <person name="Cuff J."/>
            <person name="Di Palma F."/>
            <person name="Fitzgerald S."/>
            <person name="Flicek P."/>
            <person name="Guttman M."/>
            <person name="Hubisz M.J."/>
            <person name="Jaffe D.B."/>
            <person name="Jungreis I."/>
            <person name="Kent W.J."/>
            <person name="Kostka D."/>
            <person name="Lara M."/>
            <person name="Martins A.L."/>
            <person name="Massingham T."/>
            <person name="Moltke I."/>
            <person name="Raney B.J."/>
            <person name="Rasmussen M.D."/>
            <person name="Robinson J."/>
            <person name="Stark A."/>
            <person name="Vilella A.J."/>
            <person name="Wen J."/>
            <person name="Xie X."/>
            <person name="Zody M.C."/>
            <person name="Baldwin J."/>
            <person name="Bloom T."/>
            <person name="Chin C.W."/>
            <person name="Heiman D."/>
            <person name="Nicol R."/>
            <person name="Nusbaum C."/>
            <person name="Young S."/>
            <person name="Wilkinson J."/>
            <person name="Worley K.C."/>
            <person name="Kovar C.L."/>
            <person name="Muzny D.M."/>
            <person name="Gibbs R.A."/>
            <person name="Cree A."/>
            <person name="Dihn H.H."/>
            <person name="Fowler G."/>
            <person name="Jhangiani S."/>
            <person name="Joshi V."/>
            <person name="Lee S."/>
            <person name="Lewis L.R."/>
            <person name="Nazareth L.V."/>
            <person name="Okwuonu G."/>
            <person name="Santibanez J."/>
            <person name="Warren W.C."/>
            <person name="Mardis E.R."/>
            <person name="Weinstock G.M."/>
            <person name="Wilson R.K."/>
            <person name="Delehaunty K."/>
            <person name="Dooling D."/>
            <person name="Fronik C."/>
            <person name="Fulton L."/>
            <person name="Fulton B."/>
            <person name="Graves T."/>
            <person name="Minx P."/>
            <person name="Sodergren E."/>
            <person name="Birney E."/>
            <person name="Margulies E.H."/>
            <person name="Herrero J."/>
            <person name="Green E.D."/>
            <person name="Haussler D."/>
            <person name="Siepel A."/>
            <person name="Goldman N."/>
            <person name="Pollard K.S."/>
            <person name="Pedersen J.S."/>
            <person name="Lander E.S."/>
            <person name="Kellis M."/>
        </authorList>
    </citation>
    <scope>NUCLEOTIDE SEQUENCE [LARGE SCALE GENOMIC DNA]</scope>
    <source>
        <strain evidence="25">2N</strain>
    </source>
</reference>
<comment type="subcellular location">
    <subcellularLocation>
        <location evidence="1">Endoplasmic reticulum membrane</location>
        <topology evidence="1">Single-pass membrane protein</topology>
    </subcellularLocation>
</comment>
<dbReference type="GO" id="GO:0006888">
    <property type="term" value="P:endoplasmic reticulum to Golgi vesicle-mediated transport"/>
    <property type="evidence" value="ECO:0007669"/>
    <property type="project" value="TreeGrafter"/>
</dbReference>
<feature type="compositionally biased region" description="Polar residues" evidence="21">
    <location>
        <begin position="484"/>
        <end position="494"/>
    </location>
</feature>